<sequence>MKTATTIPTNSTDSPVRAFRVAVRDDSDTGLGFLHSTTLLTEAREALTRVRRAYPRSGLQGLFSDHDLGDWLDVTEDDLNRIADVTAAHTLAYILTINGLPRITWYLNSGDAGELTGSADNDVQVNAYAAVLGLEMQESETGRSTLVCAKGTFQGVAVRVSCYRRTPLSVDIDVSGEVEA</sequence>
<name>A0ABW4GZS5_9ACTN</name>
<comment type="caution">
    <text evidence="1">The sequence shown here is derived from an EMBL/GenBank/DDBJ whole genome shotgun (WGS) entry which is preliminary data.</text>
</comment>
<proteinExistence type="predicted"/>
<keyword evidence="2" id="KW-1185">Reference proteome</keyword>
<evidence type="ECO:0000313" key="2">
    <source>
        <dbReference type="Proteomes" id="UP001597097"/>
    </source>
</evidence>
<dbReference type="EMBL" id="JBHUCM010000082">
    <property type="protein sequence ID" value="MFD1547726.1"/>
    <property type="molecule type" value="Genomic_DNA"/>
</dbReference>
<organism evidence="1 2">
    <name type="scientific">Nonomuraea guangzhouensis</name>
    <dbReference type="NCBI Taxonomy" id="1291555"/>
    <lineage>
        <taxon>Bacteria</taxon>
        <taxon>Bacillati</taxon>
        <taxon>Actinomycetota</taxon>
        <taxon>Actinomycetes</taxon>
        <taxon>Streptosporangiales</taxon>
        <taxon>Streptosporangiaceae</taxon>
        <taxon>Nonomuraea</taxon>
    </lineage>
</organism>
<gene>
    <name evidence="1" type="ORF">ACFSJ0_62610</name>
</gene>
<reference evidence="2" key="1">
    <citation type="journal article" date="2019" name="Int. J. Syst. Evol. Microbiol.">
        <title>The Global Catalogue of Microorganisms (GCM) 10K type strain sequencing project: providing services to taxonomists for standard genome sequencing and annotation.</title>
        <authorList>
            <consortium name="The Broad Institute Genomics Platform"/>
            <consortium name="The Broad Institute Genome Sequencing Center for Infectious Disease"/>
            <person name="Wu L."/>
            <person name="Ma J."/>
        </authorList>
    </citation>
    <scope>NUCLEOTIDE SEQUENCE [LARGE SCALE GENOMIC DNA]</scope>
    <source>
        <strain evidence="2">CGMCC 1.15399</strain>
    </source>
</reference>
<protein>
    <submittedName>
        <fullName evidence="1">Uncharacterized protein</fullName>
    </submittedName>
</protein>
<evidence type="ECO:0000313" key="1">
    <source>
        <dbReference type="EMBL" id="MFD1547726.1"/>
    </source>
</evidence>
<dbReference type="Proteomes" id="UP001597097">
    <property type="component" value="Unassembled WGS sequence"/>
</dbReference>
<accession>A0ABW4GZS5</accession>
<dbReference type="RefSeq" id="WP_219539130.1">
    <property type="nucleotide sequence ID" value="NZ_JAHKRM010000054.1"/>
</dbReference>